<keyword evidence="17" id="KW-1185">Reference proteome</keyword>
<dbReference type="Pfam" id="PF00001">
    <property type="entry name" value="7tm_1"/>
    <property type="match status" value="1"/>
</dbReference>
<dbReference type="PRINTS" id="PR00237">
    <property type="entry name" value="GPCRRHODOPSN"/>
</dbReference>
<dbReference type="PANTHER" id="PTHR22750">
    <property type="entry name" value="G-PROTEIN COUPLED RECEPTOR"/>
    <property type="match status" value="1"/>
</dbReference>
<sequence length="363" mass="40762">MEKCQISNCSINTMNLTCYMVLSSPTQKTGITVLCSIVGILCVLENSLVLFLIFASPKIRKKPSYLLISSLALADVLASIVFVCSFLDFHVLNRTDSSKEIFLLKLGGVNTSFTASLGSLLLMAFDRYVCIHRPSEYKVIVTRKRAVVAMAVVWIATMFTAFLPLMGWNCCKVNSTCSELFPFIDSKYLSSWICLVMILLLCIVYAYVRVLWKAHKHTVYMEKHQTQAGQRNAKMRMDITLAKTLVMVLAIVVTCWSPVLALMTYSLFVSLNDQIRKGFAFCSTLCLVNSMVNPIVYALRSRELRSSLRNTSSRFRKKVSISEITPEADSIQKSSQIETICDDTPWTWAPSSRDLPSPSVPEL</sequence>
<feature type="transmembrane region" description="Helical" evidence="14">
    <location>
        <begin position="101"/>
        <end position="125"/>
    </location>
</feature>
<dbReference type="PRINTS" id="PR00362">
    <property type="entry name" value="CANNABINOIDR"/>
</dbReference>
<protein>
    <recommendedName>
        <fullName evidence="15">G-protein coupled receptors family 1 profile domain-containing protein</fullName>
    </recommendedName>
</protein>
<evidence type="ECO:0000256" key="13">
    <source>
        <dbReference type="SAM" id="MobiDB-lite"/>
    </source>
</evidence>
<feature type="transmembrane region" description="Helical" evidence="14">
    <location>
        <begin position="278"/>
        <end position="299"/>
    </location>
</feature>
<evidence type="ECO:0000256" key="8">
    <source>
        <dbReference type="ARBA" id="ARBA00023170"/>
    </source>
</evidence>
<dbReference type="PROSITE" id="PS50262">
    <property type="entry name" value="G_PROTEIN_RECEP_F1_2"/>
    <property type="match status" value="1"/>
</dbReference>
<keyword evidence="8 12" id="KW-0675">Receptor</keyword>
<keyword evidence="10 12" id="KW-0807">Transducer</keyword>
<dbReference type="GO" id="GO:0043005">
    <property type="term" value="C:neuron projection"/>
    <property type="evidence" value="ECO:0007669"/>
    <property type="project" value="UniProtKB-SubCell"/>
</dbReference>
<keyword evidence="11" id="KW-0966">Cell projection</keyword>
<dbReference type="Proteomes" id="UP000291020">
    <property type="component" value="Unassembled WGS sequence"/>
</dbReference>
<dbReference type="Gene3D" id="1.20.1070.10">
    <property type="entry name" value="Rhodopsin 7-helix transmembrane proteins"/>
    <property type="match status" value="1"/>
</dbReference>
<evidence type="ECO:0000313" key="16">
    <source>
        <dbReference type="Ensembl" id="ENSGAGP00000006626.1"/>
    </source>
</evidence>
<evidence type="ECO:0000256" key="11">
    <source>
        <dbReference type="ARBA" id="ARBA00023273"/>
    </source>
</evidence>
<evidence type="ECO:0000256" key="3">
    <source>
        <dbReference type="ARBA" id="ARBA00022475"/>
    </source>
</evidence>
<comment type="similarity">
    <text evidence="12">Belongs to the G-protein coupled receptor 1 family.</text>
</comment>
<evidence type="ECO:0000256" key="14">
    <source>
        <dbReference type="SAM" id="Phobius"/>
    </source>
</evidence>
<proteinExistence type="inferred from homology"/>
<feature type="transmembrane region" description="Helical" evidence="14">
    <location>
        <begin position="65"/>
        <end position="89"/>
    </location>
</feature>
<name>A0A452GX04_9SAUR</name>
<evidence type="ECO:0000256" key="7">
    <source>
        <dbReference type="ARBA" id="ARBA00023136"/>
    </source>
</evidence>
<dbReference type="Ensembl" id="ENSGAGT00000007703.1">
    <property type="protein sequence ID" value="ENSGAGP00000006626.1"/>
    <property type="gene ID" value="ENSGAGG00000005354.1"/>
</dbReference>
<evidence type="ECO:0000256" key="4">
    <source>
        <dbReference type="ARBA" id="ARBA00022692"/>
    </source>
</evidence>
<evidence type="ECO:0000256" key="1">
    <source>
        <dbReference type="ARBA" id="ARBA00004487"/>
    </source>
</evidence>
<keyword evidence="6 12" id="KW-0297">G-protein coupled receptor</keyword>
<accession>A0A452GX04</accession>
<organism evidence="16 17">
    <name type="scientific">Gopherus agassizii</name>
    <name type="common">Agassiz's desert tortoise</name>
    <dbReference type="NCBI Taxonomy" id="38772"/>
    <lineage>
        <taxon>Eukaryota</taxon>
        <taxon>Metazoa</taxon>
        <taxon>Chordata</taxon>
        <taxon>Craniata</taxon>
        <taxon>Vertebrata</taxon>
        <taxon>Euteleostomi</taxon>
        <taxon>Archelosauria</taxon>
        <taxon>Testudinata</taxon>
        <taxon>Testudines</taxon>
        <taxon>Cryptodira</taxon>
        <taxon>Durocryptodira</taxon>
        <taxon>Testudinoidea</taxon>
        <taxon>Testudinidae</taxon>
        <taxon>Gopherus</taxon>
    </lineage>
</organism>
<dbReference type="GO" id="GO:0004949">
    <property type="term" value="F:cannabinoid receptor activity"/>
    <property type="evidence" value="ECO:0007669"/>
    <property type="project" value="InterPro"/>
</dbReference>
<reference evidence="16" key="3">
    <citation type="submission" date="2025-09" db="UniProtKB">
        <authorList>
            <consortium name="Ensembl"/>
        </authorList>
    </citation>
    <scope>IDENTIFICATION</scope>
</reference>
<evidence type="ECO:0000259" key="15">
    <source>
        <dbReference type="PROSITE" id="PS50262"/>
    </source>
</evidence>
<feature type="transmembrane region" description="Helical" evidence="14">
    <location>
        <begin position="146"/>
        <end position="168"/>
    </location>
</feature>
<feature type="transmembrane region" description="Helical" evidence="14">
    <location>
        <begin position="30"/>
        <end position="53"/>
    </location>
</feature>
<keyword evidence="4 12" id="KW-0812">Transmembrane</keyword>
<evidence type="ECO:0000256" key="6">
    <source>
        <dbReference type="ARBA" id="ARBA00023040"/>
    </source>
</evidence>
<reference evidence="16" key="2">
    <citation type="submission" date="2025-08" db="UniProtKB">
        <authorList>
            <consortium name="Ensembl"/>
        </authorList>
    </citation>
    <scope>IDENTIFICATION</scope>
</reference>
<feature type="transmembrane region" description="Helical" evidence="14">
    <location>
        <begin position="188"/>
        <end position="208"/>
    </location>
</feature>
<evidence type="ECO:0000256" key="2">
    <source>
        <dbReference type="ARBA" id="ARBA00004651"/>
    </source>
</evidence>
<keyword evidence="3" id="KW-1003">Cell membrane</keyword>
<dbReference type="InterPro" id="IPR000276">
    <property type="entry name" value="GPCR_Rhodpsn"/>
</dbReference>
<evidence type="ECO:0000256" key="12">
    <source>
        <dbReference type="RuleBase" id="RU000688"/>
    </source>
</evidence>
<feature type="transmembrane region" description="Helical" evidence="14">
    <location>
        <begin position="244"/>
        <end position="266"/>
    </location>
</feature>
<dbReference type="InterPro" id="IPR002230">
    <property type="entry name" value="Cnbnoid_rcpt"/>
</dbReference>
<keyword evidence="5 14" id="KW-1133">Transmembrane helix</keyword>
<dbReference type="AlphaFoldDB" id="A0A452GX04"/>
<comment type="subcellular location">
    <subcellularLocation>
        <location evidence="2">Cell membrane</location>
        <topology evidence="2">Multi-pass membrane protein</topology>
    </subcellularLocation>
    <subcellularLocation>
        <location evidence="1">Cell projection</location>
        <location evidence="1">Neuron projection</location>
    </subcellularLocation>
</comment>
<dbReference type="SMART" id="SM01381">
    <property type="entry name" value="7TM_GPCR_Srsx"/>
    <property type="match status" value="1"/>
</dbReference>
<dbReference type="SUPFAM" id="SSF81321">
    <property type="entry name" value="Family A G protein-coupled receptor-like"/>
    <property type="match status" value="1"/>
</dbReference>
<evidence type="ECO:0000256" key="10">
    <source>
        <dbReference type="ARBA" id="ARBA00023224"/>
    </source>
</evidence>
<feature type="domain" description="G-protein coupled receptors family 1 profile" evidence="15">
    <location>
        <begin position="45"/>
        <end position="297"/>
    </location>
</feature>
<evidence type="ECO:0000313" key="17">
    <source>
        <dbReference type="Proteomes" id="UP000291020"/>
    </source>
</evidence>
<dbReference type="InterPro" id="IPR017452">
    <property type="entry name" value="GPCR_Rhodpsn_7TM"/>
</dbReference>
<dbReference type="GO" id="GO:0005886">
    <property type="term" value="C:plasma membrane"/>
    <property type="evidence" value="ECO:0007669"/>
    <property type="project" value="UniProtKB-SubCell"/>
</dbReference>
<keyword evidence="9" id="KW-0325">Glycoprotein</keyword>
<keyword evidence="7 14" id="KW-0472">Membrane</keyword>
<feature type="region of interest" description="Disordered" evidence="13">
    <location>
        <begin position="343"/>
        <end position="363"/>
    </location>
</feature>
<evidence type="ECO:0000256" key="9">
    <source>
        <dbReference type="ARBA" id="ARBA00023180"/>
    </source>
</evidence>
<reference evidence="17" key="1">
    <citation type="journal article" date="2017" name="PLoS ONE">
        <title>The Agassiz's desert tortoise genome provides a resource for the conservation of a threatened species.</title>
        <authorList>
            <person name="Tollis M."/>
            <person name="DeNardo D.F."/>
            <person name="Cornelius J.A."/>
            <person name="Dolby G.A."/>
            <person name="Edwards T."/>
            <person name="Henen B.T."/>
            <person name="Karl A.E."/>
            <person name="Murphy R.W."/>
            <person name="Kusumi K."/>
        </authorList>
    </citation>
    <scope>NUCLEOTIDE SEQUENCE [LARGE SCALE GENOMIC DNA]</scope>
</reference>
<dbReference type="STRING" id="38772.ENSGAGP00000006626"/>
<dbReference type="PROSITE" id="PS00237">
    <property type="entry name" value="G_PROTEIN_RECEP_F1_1"/>
    <property type="match status" value="1"/>
</dbReference>
<evidence type="ECO:0000256" key="5">
    <source>
        <dbReference type="ARBA" id="ARBA00022989"/>
    </source>
</evidence>